<dbReference type="SMART" id="SM01158">
    <property type="entry name" value="DUF1741"/>
    <property type="match status" value="1"/>
</dbReference>
<keyword evidence="3" id="KW-1133">Transmembrane helix</keyword>
<sequence>MPRIAEVALLEFAVQAHALETLSILIRCILTKNFSGWEVMEVLAGGVNQSDEIFMTFTALVNDILADEQAPGSIRHQTLQVALIYMCAIGQLSPGAYFLRRDLYPSIATFIKSPDTAQFTFEASLLLAVLANFHKSDAARLNPYLRCIKETPDEDLMRKICWATSFALTAAIKAYQEICDDSVKPAFTSTLGSIISSFRPDRALSIATTETPRELFKDRPIEATVILLPILEFLHANPIFPRILLEYTSPQTMNSAHITPPPFTILTLSSYLVTHASSTSSPRSLSYADLSLHILLAFVENDDLINGLCQPTETIIPICRQRLPHLPLPQPKRAPLCALLDCSVLWLRHNLHKRVAVYCYITCVRIVYRVIWFLQNSGVRLDYEWKELWSALIGLLNFLSTKIDSLDTTGGVELIVRETIVLLDLALTTSEAYLPTPAAVHEFIYELIRSSTVLRSQIGLLSTLAMPQLNARQATWTTRSSDALDAILEIVAFYESKVSQANARTAKAAMGIVAKEIEADGLYATRNPRNLQAPIRSEDVLGFTRFACIDGLALMP</sequence>
<reference evidence="6" key="1">
    <citation type="submission" date="2022-07" db="EMBL/GenBank/DDBJ databases">
        <title>The genome of Lyophyllum shimeji provides insight into the initial evolution of ectomycorrhizal fungal genome.</title>
        <authorList>
            <person name="Kobayashi Y."/>
            <person name="Shibata T."/>
            <person name="Hirakawa H."/>
            <person name="Shigenobu S."/>
            <person name="Nishiyama T."/>
            <person name="Yamada A."/>
            <person name="Hasebe M."/>
            <person name="Kawaguchi M."/>
        </authorList>
    </citation>
    <scope>NUCLEOTIDE SEQUENCE</scope>
    <source>
        <strain evidence="6">AT787</strain>
    </source>
</reference>
<comment type="caution">
    <text evidence="6">The sequence shown here is derived from an EMBL/GenBank/DDBJ whole genome shotgun (WGS) entry which is preliminary data.</text>
</comment>
<evidence type="ECO:0000256" key="1">
    <source>
        <dbReference type="ARBA" id="ARBA00004370"/>
    </source>
</evidence>
<proteinExistence type="predicted"/>
<comment type="subcellular location">
    <subcellularLocation>
        <location evidence="1">Membrane</location>
    </subcellularLocation>
</comment>
<protein>
    <submittedName>
        <fullName evidence="6">DUF1741</fullName>
    </submittedName>
</protein>
<evidence type="ECO:0000313" key="7">
    <source>
        <dbReference type="Proteomes" id="UP001063166"/>
    </source>
</evidence>
<organism evidence="6 7">
    <name type="scientific">Lyophyllum shimeji</name>
    <name type="common">Hon-shimeji</name>
    <name type="synonym">Tricholoma shimeji</name>
    <dbReference type="NCBI Taxonomy" id="47721"/>
    <lineage>
        <taxon>Eukaryota</taxon>
        <taxon>Fungi</taxon>
        <taxon>Dikarya</taxon>
        <taxon>Basidiomycota</taxon>
        <taxon>Agaricomycotina</taxon>
        <taxon>Agaricomycetes</taxon>
        <taxon>Agaricomycetidae</taxon>
        <taxon>Agaricales</taxon>
        <taxon>Tricholomatineae</taxon>
        <taxon>Lyophyllaceae</taxon>
        <taxon>Lyophyllum</taxon>
    </lineage>
</organism>
<dbReference type="GO" id="GO:0016020">
    <property type="term" value="C:membrane"/>
    <property type="evidence" value="ECO:0007669"/>
    <property type="project" value="UniProtKB-SubCell"/>
</dbReference>
<dbReference type="PANTHER" id="PTHR13608:SF3">
    <property type="entry name" value="ARMADILLO-LIKE HELICAL DOMAIN-CONTAINING PROTEIN 3"/>
    <property type="match status" value="1"/>
</dbReference>
<dbReference type="InterPro" id="IPR039868">
    <property type="entry name" value="ARMD3-like"/>
</dbReference>
<keyword evidence="7" id="KW-1185">Reference proteome</keyword>
<evidence type="ECO:0000256" key="3">
    <source>
        <dbReference type="ARBA" id="ARBA00022989"/>
    </source>
</evidence>
<dbReference type="AlphaFoldDB" id="A0A9P3PI65"/>
<evidence type="ECO:0000256" key="2">
    <source>
        <dbReference type="ARBA" id="ARBA00022692"/>
    </source>
</evidence>
<evidence type="ECO:0000259" key="5">
    <source>
        <dbReference type="SMART" id="SM01158"/>
    </source>
</evidence>
<name>A0A9P3PI65_LYOSH</name>
<dbReference type="InterPro" id="IPR013636">
    <property type="entry name" value="ARMH3_C"/>
</dbReference>
<keyword evidence="4" id="KW-0472">Membrane</keyword>
<dbReference type="OrthoDB" id="2012278at2759"/>
<feature type="domain" description="Armadillo-like helical" evidence="5">
    <location>
        <begin position="327"/>
        <end position="555"/>
    </location>
</feature>
<keyword evidence="2" id="KW-0812">Transmembrane</keyword>
<evidence type="ECO:0000313" key="6">
    <source>
        <dbReference type="EMBL" id="GLB35898.1"/>
    </source>
</evidence>
<evidence type="ECO:0000256" key="4">
    <source>
        <dbReference type="ARBA" id="ARBA00023136"/>
    </source>
</evidence>
<dbReference type="PANTHER" id="PTHR13608">
    <property type="entry name" value="ARMADILLO-LIKE HELICAL DOMAIN-CONTAINING PROTEIN 3"/>
    <property type="match status" value="1"/>
</dbReference>
<dbReference type="GO" id="GO:0005829">
    <property type="term" value="C:cytosol"/>
    <property type="evidence" value="ECO:0007669"/>
    <property type="project" value="TreeGrafter"/>
</dbReference>
<gene>
    <name evidence="6" type="ORF">LshimejAT787_0301860</name>
</gene>
<accession>A0A9P3PI65</accession>
<dbReference type="Proteomes" id="UP001063166">
    <property type="component" value="Unassembled WGS sequence"/>
</dbReference>
<dbReference type="Pfam" id="PF08427">
    <property type="entry name" value="ARMH3_C"/>
    <property type="match status" value="1"/>
</dbReference>
<dbReference type="EMBL" id="BRPK01000003">
    <property type="protein sequence ID" value="GLB35898.1"/>
    <property type="molecule type" value="Genomic_DNA"/>
</dbReference>